<accession>A7J7Y1</accession>
<name>A7J7Y1_PBCVF</name>
<reference evidence="1 2" key="1">
    <citation type="journal article" date="2007" name="Virology">
        <title>Sequence and annotation of the 314-kb MT325 and the 321-kb FR483 viruses that infect Chlorella Pbi.</title>
        <authorList>
            <person name="Fitzgerald L.A."/>
            <person name="Graves M.V."/>
            <person name="Li X."/>
            <person name="Feldblyum T."/>
            <person name="Hartigan J."/>
            <person name="Van Etten J.L."/>
        </authorList>
    </citation>
    <scope>NUCLEOTIDE SEQUENCE [LARGE SCALE GENOMIC DNA]</scope>
    <source>
        <strain evidence="1 2">FR483</strain>
    </source>
</reference>
<evidence type="ECO:0000313" key="2">
    <source>
        <dbReference type="Proteomes" id="UP000204095"/>
    </source>
</evidence>
<proteinExistence type="predicted"/>
<dbReference type="GeneID" id="5469945"/>
<dbReference type="EMBL" id="DQ890022">
    <property type="protein sequence ID" value="ABT15912.1"/>
    <property type="molecule type" value="Genomic_DNA"/>
</dbReference>
<dbReference type="RefSeq" id="YP_001426259.1">
    <property type="nucleotide sequence ID" value="NC_008603.1"/>
</dbReference>
<organism evidence="1 2">
    <name type="scientific">Paramecium bursaria Chlorella virus FR483</name>
    <name type="common">PBCV-FR483</name>
    <dbReference type="NCBI Taxonomy" id="399781"/>
    <lineage>
        <taxon>Viruses</taxon>
        <taxon>Varidnaviria</taxon>
        <taxon>Bamfordvirae</taxon>
        <taxon>Nucleocytoviricota</taxon>
        <taxon>Megaviricetes</taxon>
        <taxon>Algavirales</taxon>
        <taxon>Phycodnaviridae</taxon>
        <taxon>Chlorovirus</taxon>
        <taxon>Chlorovirus conductrix</taxon>
        <taxon>Paramecium bursaria Chlorella virus A1</taxon>
    </lineage>
</organism>
<dbReference type="OrthoDB" id="40915at10239"/>
<dbReference type="KEGG" id="vg:5469945"/>
<gene>
    <name evidence="1" type="primary">n627R</name>
    <name evidence="1" type="ORF">FR483_n627R</name>
</gene>
<dbReference type="Proteomes" id="UP000204095">
    <property type="component" value="Segment"/>
</dbReference>
<evidence type="ECO:0000313" key="1">
    <source>
        <dbReference type="EMBL" id="ABT15912.1"/>
    </source>
</evidence>
<protein>
    <submittedName>
        <fullName evidence="1">Uncharacterized protein n627R</fullName>
    </submittedName>
</protein>
<sequence length="70" mass="7961">MKLWFHRGISRSLVWKSLVGLENPASFLAAIYRVLIVLMMKGAATSASWEIYEFFASTKSGESFWFALIV</sequence>
<organismHost>
    <name type="scientific">Paramecium bursaria</name>
    <dbReference type="NCBI Taxonomy" id="74790"/>
</organismHost>